<dbReference type="Pfam" id="PF00479">
    <property type="entry name" value="G6PD_N"/>
    <property type="match status" value="1"/>
</dbReference>
<dbReference type="GO" id="GO:0004345">
    <property type="term" value="F:glucose-6-phosphate dehydrogenase activity"/>
    <property type="evidence" value="ECO:0007669"/>
    <property type="project" value="UniProtKB-UniRule"/>
</dbReference>
<feature type="domain" description="Glucose-6-phosphate dehydrogenase C-terminal" evidence="9">
    <location>
        <begin position="173"/>
        <end position="440"/>
    </location>
</feature>
<feature type="binding site" evidence="7">
    <location>
        <position position="165"/>
    </location>
    <ligand>
        <name>substrate</name>
    </ligand>
</feature>
<keyword evidence="4 7" id="KW-0521">NADP</keyword>
<proteinExistence type="inferred from homology"/>
<evidence type="ECO:0000256" key="7">
    <source>
        <dbReference type="HAMAP-Rule" id="MF_00966"/>
    </source>
</evidence>
<sequence length="453" mass="50918">MVIFGITGDLARKMTFRALYRLERRKLLTCPILGVAADDISVAELMSRAREAITATEGSVEDDVFDRLAQRFSYLHGDVTDAGLYRQLAEKVGDAEQPLYYLEMPPALFGPIVEQLGKAGLAGNARVAVEKPFGDDLESARRLNDRLHRVLDEEQILRVDHFLGKEPVIELEYLRFANTALSEVWDRRSVSAIQITMAEDFGVEDRGSFYDAVGALRDVVQNHLLQVLALVAMEPPTSAGGNELRDKKVEVFRAIPPIDVAHYVRGQYDGYADVPGVAADSETETYTALRLQIDNWRWYGVPVFVRAGKGLPHKVTEVRLFLRRTPPLPFLPKPAQAAPNQIVLRIDPDPGLRLQISALGKDALHPVHLDTLFAEQLGELLLPYERLLHDALHGDRRLFAREDAVEETWRIVQPLLDDPPAVHRYERGSWGPDEANKLVRGYPGWQQPWLADS</sequence>
<dbReference type="GO" id="GO:0050661">
    <property type="term" value="F:NADP binding"/>
    <property type="evidence" value="ECO:0007669"/>
    <property type="project" value="UniProtKB-UniRule"/>
</dbReference>
<dbReference type="AlphaFoldDB" id="A0A1X2ELK6"/>
<evidence type="ECO:0000259" key="9">
    <source>
        <dbReference type="Pfam" id="PF02781"/>
    </source>
</evidence>
<dbReference type="InterPro" id="IPR036291">
    <property type="entry name" value="NAD(P)-bd_dom_sf"/>
</dbReference>
<dbReference type="Pfam" id="PF02781">
    <property type="entry name" value="G6PD_C"/>
    <property type="match status" value="1"/>
</dbReference>
<comment type="similarity">
    <text evidence="2 7">Belongs to the glucose-6-phosphate dehydrogenase family.</text>
</comment>
<dbReference type="UniPathway" id="UPA00115">
    <property type="reaction ID" value="UER00408"/>
</dbReference>
<dbReference type="EMBL" id="LQPZ01000017">
    <property type="protein sequence ID" value="ORX05888.1"/>
    <property type="molecule type" value="Genomic_DNA"/>
</dbReference>
<feature type="binding site" evidence="7">
    <location>
        <position position="131"/>
    </location>
    <ligand>
        <name>NADP(+)</name>
        <dbReference type="ChEBI" id="CHEBI:58349"/>
    </ligand>
</feature>
<evidence type="ECO:0000259" key="8">
    <source>
        <dbReference type="Pfam" id="PF00479"/>
    </source>
</evidence>
<dbReference type="Gene3D" id="3.40.50.720">
    <property type="entry name" value="NAD(P)-binding Rossmann-like Domain"/>
    <property type="match status" value="1"/>
</dbReference>
<evidence type="ECO:0000256" key="5">
    <source>
        <dbReference type="ARBA" id="ARBA00023002"/>
    </source>
</evidence>
<feature type="binding site" evidence="7">
    <location>
        <position position="218"/>
    </location>
    <ligand>
        <name>substrate</name>
    </ligand>
</feature>
<dbReference type="Proteomes" id="UP000193090">
    <property type="component" value="Unassembled WGS sequence"/>
</dbReference>
<protein>
    <recommendedName>
        <fullName evidence="7">Glucose-6-phosphate 1-dehydrogenase</fullName>
        <shortName evidence="7">G6PD</shortName>
        <ecNumber evidence="7">1.1.1.49</ecNumber>
    </recommendedName>
</protein>
<keyword evidence="3 7" id="KW-0313">Glucose metabolism</keyword>
<comment type="pathway">
    <text evidence="1 7">Carbohydrate degradation; pentose phosphate pathway; D-ribulose 5-phosphate from D-glucose 6-phosphate (oxidative stage): step 1/3.</text>
</comment>
<evidence type="ECO:0000256" key="6">
    <source>
        <dbReference type="ARBA" id="ARBA00023277"/>
    </source>
</evidence>
<keyword evidence="5 7" id="KW-0560">Oxidoreductase</keyword>
<comment type="caution">
    <text evidence="7">Lacks conserved residue(s) required for the propagation of feature annotation.</text>
</comment>
<accession>A0A1X2ELK6</accession>
<dbReference type="OrthoDB" id="9802739at2"/>
<keyword evidence="6 7" id="KW-0119">Carbohydrate metabolism</keyword>
<keyword evidence="11" id="KW-1185">Reference proteome</keyword>
<evidence type="ECO:0000256" key="3">
    <source>
        <dbReference type="ARBA" id="ARBA00022526"/>
    </source>
</evidence>
<feature type="binding site" evidence="7">
    <location>
        <position position="161"/>
    </location>
    <ligand>
        <name>substrate</name>
    </ligand>
</feature>
<comment type="function">
    <text evidence="7">Catalyzes the oxidation of glucose 6-phosphate to 6-phosphogluconolactone.</text>
</comment>
<dbReference type="GO" id="GO:0009051">
    <property type="term" value="P:pentose-phosphate shunt, oxidative branch"/>
    <property type="evidence" value="ECO:0007669"/>
    <property type="project" value="TreeGrafter"/>
</dbReference>
<dbReference type="NCBIfam" id="TIGR00871">
    <property type="entry name" value="zwf"/>
    <property type="match status" value="1"/>
</dbReference>
<dbReference type="PANTHER" id="PTHR23429">
    <property type="entry name" value="GLUCOSE-6-PHOSPHATE 1-DEHYDROGENASE G6PD"/>
    <property type="match status" value="1"/>
</dbReference>
<dbReference type="InterPro" id="IPR022675">
    <property type="entry name" value="G6P_DH_C"/>
</dbReference>
<feature type="binding site" evidence="7">
    <location>
        <position position="199"/>
    </location>
    <ligand>
        <name>substrate</name>
    </ligand>
</feature>
<dbReference type="PANTHER" id="PTHR23429:SF0">
    <property type="entry name" value="GLUCOSE-6-PHOSPHATE 1-DEHYDROGENASE"/>
    <property type="match status" value="1"/>
</dbReference>
<dbReference type="InterPro" id="IPR001282">
    <property type="entry name" value="G6P_DH"/>
</dbReference>
<feature type="active site" description="Proton acceptor" evidence="7">
    <location>
        <position position="223"/>
    </location>
</feature>
<feature type="domain" description="Glucose-6-phosphate dehydrogenase NAD-binding" evidence="8">
    <location>
        <begin position="2"/>
        <end position="168"/>
    </location>
</feature>
<feature type="binding site" evidence="7">
    <location>
        <position position="309"/>
    </location>
    <ligand>
        <name>substrate</name>
    </ligand>
</feature>
<feature type="binding site" evidence="7">
    <location>
        <position position="314"/>
    </location>
    <ligand>
        <name>substrate</name>
    </ligand>
</feature>
<dbReference type="NCBIfam" id="NF009492">
    <property type="entry name" value="PRK12853.1-3"/>
    <property type="match status" value="1"/>
</dbReference>
<dbReference type="InterPro" id="IPR022674">
    <property type="entry name" value="G6P_DH_NAD-bd"/>
</dbReference>
<dbReference type="EC" id="1.1.1.49" evidence="7"/>
<dbReference type="GO" id="GO:0006006">
    <property type="term" value="P:glucose metabolic process"/>
    <property type="evidence" value="ECO:0007669"/>
    <property type="project" value="UniProtKB-KW"/>
</dbReference>
<evidence type="ECO:0000256" key="1">
    <source>
        <dbReference type="ARBA" id="ARBA00004937"/>
    </source>
</evidence>
<feature type="binding site" evidence="7">
    <location>
        <position position="37"/>
    </location>
    <ligand>
        <name>NADP(+)</name>
        <dbReference type="ChEBI" id="CHEBI:58349"/>
    </ligand>
</feature>
<evidence type="ECO:0000313" key="10">
    <source>
        <dbReference type="EMBL" id="ORX05888.1"/>
    </source>
</evidence>
<evidence type="ECO:0000256" key="4">
    <source>
        <dbReference type="ARBA" id="ARBA00022857"/>
    </source>
</evidence>
<name>A0A1X2ELK6_9MYCO</name>
<dbReference type="Gene3D" id="3.30.360.10">
    <property type="entry name" value="Dihydrodipicolinate Reductase, domain 2"/>
    <property type="match status" value="1"/>
</dbReference>
<reference evidence="10 11" key="1">
    <citation type="submission" date="2016-01" db="EMBL/GenBank/DDBJ databases">
        <title>The new phylogeny of the genus Mycobacterium.</title>
        <authorList>
            <person name="Tarcisio F."/>
            <person name="Conor M."/>
            <person name="Antonella G."/>
            <person name="Elisabetta G."/>
            <person name="Giulia F.S."/>
            <person name="Sara T."/>
            <person name="Anna F."/>
            <person name="Clotilde B."/>
            <person name="Roberto B."/>
            <person name="Veronica D.S."/>
            <person name="Fabio R."/>
            <person name="Monica P."/>
            <person name="Olivier J."/>
            <person name="Enrico T."/>
            <person name="Nicola S."/>
        </authorList>
    </citation>
    <scope>NUCLEOTIDE SEQUENCE [LARGE SCALE GENOMIC DNA]</scope>
    <source>
        <strain evidence="10 11">DSM 44153</strain>
    </source>
</reference>
<comment type="catalytic activity">
    <reaction evidence="7">
        <text>D-glucose 6-phosphate + NADP(+) = 6-phospho-D-glucono-1,5-lactone + NADPH + H(+)</text>
        <dbReference type="Rhea" id="RHEA:15841"/>
        <dbReference type="ChEBI" id="CHEBI:15378"/>
        <dbReference type="ChEBI" id="CHEBI:57783"/>
        <dbReference type="ChEBI" id="CHEBI:57955"/>
        <dbReference type="ChEBI" id="CHEBI:58349"/>
        <dbReference type="ChEBI" id="CHEBI:61548"/>
        <dbReference type="EC" id="1.1.1.49"/>
    </reaction>
</comment>
<comment type="caution">
    <text evidence="10">The sequence shown here is derived from an EMBL/GenBank/DDBJ whole genome shotgun (WGS) entry which is preliminary data.</text>
</comment>
<dbReference type="InterPro" id="IPR019796">
    <property type="entry name" value="G6P_DH_AS"/>
</dbReference>
<evidence type="ECO:0000256" key="2">
    <source>
        <dbReference type="ARBA" id="ARBA00009975"/>
    </source>
</evidence>
<evidence type="ECO:0000313" key="11">
    <source>
        <dbReference type="Proteomes" id="UP000193090"/>
    </source>
</evidence>
<feature type="binding site" evidence="7">
    <location>
        <begin position="78"/>
        <end position="79"/>
    </location>
    <ligand>
        <name>NADP(+)</name>
        <dbReference type="ChEBI" id="CHEBI:58349"/>
    </ligand>
</feature>
<dbReference type="PRINTS" id="PR00079">
    <property type="entry name" value="G6PDHDRGNASE"/>
</dbReference>
<gene>
    <name evidence="7" type="primary">zwf</name>
    <name evidence="10" type="ORF">AWC30_08545</name>
</gene>
<dbReference type="SUPFAM" id="SSF55347">
    <property type="entry name" value="Glyceraldehyde-3-phosphate dehydrogenase-like, C-terminal domain"/>
    <property type="match status" value="1"/>
</dbReference>
<dbReference type="HAMAP" id="MF_00966">
    <property type="entry name" value="G6PD"/>
    <property type="match status" value="1"/>
</dbReference>
<dbReference type="STRING" id="1798.AWC30_08545"/>
<organism evidence="10 11">
    <name type="scientific">Mycolicibacillus trivialis</name>
    <dbReference type="NCBI Taxonomy" id="1798"/>
    <lineage>
        <taxon>Bacteria</taxon>
        <taxon>Bacillati</taxon>
        <taxon>Actinomycetota</taxon>
        <taxon>Actinomycetes</taxon>
        <taxon>Mycobacteriales</taxon>
        <taxon>Mycobacteriaceae</taxon>
        <taxon>Mycolicibacillus</taxon>
    </lineage>
</organism>
<dbReference type="PROSITE" id="PS00069">
    <property type="entry name" value="G6P_DEHYDROGENASE"/>
    <property type="match status" value="1"/>
</dbReference>
<dbReference type="GO" id="GO:0005829">
    <property type="term" value="C:cytosol"/>
    <property type="evidence" value="ECO:0007669"/>
    <property type="project" value="TreeGrafter"/>
</dbReference>
<dbReference type="SUPFAM" id="SSF51735">
    <property type="entry name" value="NAD(P)-binding Rossmann-fold domains"/>
    <property type="match status" value="1"/>
</dbReference>
<dbReference type="PIRSF" id="PIRSF000110">
    <property type="entry name" value="G6PD"/>
    <property type="match status" value="1"/>
</dbReference>